<evidence type="ECO:0000313" key="2">
    <source>
        <dbReference type="EMBL" id="VUC25648.1"/>
    </source>
</evidence>
<dbReference type="SMART" id="SM00382">
    <property type="entry name" value="AAA"/>
    <property type="match status" value="1"/>
</dbReference>
<feature type="domain" description="AAA+ ATPase" evidence="1">
    <location>
        <begin position="479"/>
        <end position="604"/>
    </location>
</feature>
<dbReference type="InterPro" id="IPR003959">
    <property type="entry name" value="ATPase_AAA_core"/>
</dbReference>
<evidence type="ECO:0000313" key="3">
    <source>
        <dbReference type="Proteomes" id="UP000766486"/>
    </source>
</evidence>
<dbReference type="Pfam" id="PF22942">
    <property type="entry name" value="DUF7025"/>
    <property type="match status" value="1"/>
</dbReference>
<dbReference type="Pfam" id="PF23232">
    <property type="entry name" value="AAA_lid_13"/>
    <property type="match status" value="1"/>
</dbReference>
<dbReference type="PANTHER" id="PTHR46411">
    <property type="entry name" value="FAMILY ATPASE, PUTATIVE-RELATED"/>
    <property type="match status" value="1"/>
</dbReference>
<organism evidence="2 3">
    <name type="scientific">Bionectria ochroleuca</name>
    <name type="common">Gliocladium roseum</name>
    <dbReference type="NCBI Taxonomy" id="29856"/>
    <lineage>
        <taxon>Eukaryota</taxon>
        <taxon>Fungi</taxon>
        <taxon>Dikarya</taxon>
        <taxon>Ascomycota</taxon>
        <taxon>Pezizomycotina</taxon>
        <taxon>Sordariomycetes</taxon>
        <taxon>Hypocreomycetidae</taxon>
        <taxon>Hypocreales</taxon>
        <taxon>Bionectriaceae</taxon>
        <taxon>Clonostachys</taxon>
    </lineage>
</organism>
<dbReference type="InterPro" id="IPR027417">
    <property type="entry name" value="P-loop_NTPase"/>
</dbReference>
<dbReference type="EMBL" id="CABFNS010000737">
    <property type="protein sequence ID" value="VUC25648.1"/>
    <property type="molecule type" value="Genomic_DNA"/>
</dbReference>
<dbReference type="InterPro" id="IPR054289">
    <property type="entry name" value="DUF7025"/>
</dbReference>
<dbReference type="InterPro" id="IPR003593">
    <property type="entry name" value="AAA+_ATPase"/>
</dbReference>
<dbReference type="Proteomes" id="UP000766486">
    <property type="component" value="Unassembled WGS sequence"/>
</dbReference>
<dbReference type="SUPFAM" id="SSF52540">
    <property type="entry name" value="P-loop containing nucleoside triphosphate hydrolases"/>
    <property type="match status" value="1"/>
</dbReference>
<protein>
    <recommendedName>
        <fullName evidence="1">AAA+ ATPase domain-containing protein</fullName>
    </recommendedName>
</protein>
<accession>A0ABY6U3R0</accession>
<dbReference type="Pfam" id="PF00004">
    <property type="entry name" value="AAA"/>
    <property type="match status" value="1"/>
</dbReference>
<comment type="caution">
    <text evidence="2">The sequence shown here is derived from an EMBL/GenBank/DDBJ whole genome shotgun (WGS) entry which is preliminary data.</text>
</comment>
<dbReference type="Gene3D" id="3.40.50.300">
    <property type="entry name" value="P-loop containing nucleotide triphosphate hydrolases"/>
    <property type="match status" value="1"/>
</dbReference>
<keyword evidence="3" id="KW-1185">Reference proteome</keyword>
<dbReference type="InterPro" id="IPR056599">
    <property type="entry name" value="AAA_lid_fung"/>
</dbReference>
<evidence type="ECO:0000259" key="1">
    <source>
        <dbReference type="SMART" id="SM00382"/>
    </source>
</evidence>
<dbReference type="PANTHER" id="PTHR46411:SF4">
    <property type="entry name" value="AAA+ ATPASE DOMAIN-CONTAINING PROTEIN"/>
    <property type="match status" value="1"/>
</dbReference>
<gene>
    <name evidence="2" type="ORF">CLO192961_LOCUS172269</name>
</gene>
<name>A0ABY6U3R0_BIOOC</name>
<sequence length="707" mass="81240">MENTSSEATKSACDKHGNEAPEVIYRQEWVNTHTGEQIFQKEVTEAEIATFRGRRGVVFEMVTKFYARLSVQRADSYHSFEDHPPPTATSKRFIRIRSQAIINALHCVVEYYPSQAIADDQVEIKWPYPILVHHYDQLVKFRDQCAARDPKDLCDREQDADRHLSLLLDMLDKEVMETVRAEQQRNAQGFYTFENSWITFVPGKRFMVHFTGNPDPETFVIKSVAGGSFESPPTSWYIKAWNLDFDGLRLGRTEYEYAIDAFEGEHDGPAGNAFSSFRSVDLDSGKPLDEDAQQMVKYGQIWWDQIGKMCKSYKGRTVNSPHNEVNGFVVTDLKSFYENLSRRLPRFLDDSDIRVQSSACRCLVCQRRKIQGEVAMSQKFIEYCGVIGPGSGRMRDRDFFLCPFSIPAFVLKTRTWELLHARDFGDPQYDETLIDNLVIDPKRVQSLKALAKRFIRRDAKGNTINESPWGADFIKDKGSGLVFLLHGKPGVGKTYTAECIAHYVKRPLMVLTCSDIGTDPNIVEENLIRTFKRATSWGVVLLIDETDIFIERRGTGNIVRNSLVAAFLRALEFYEGILFLTTNRVGIFDDSFISRVHVQIYYPELTDDQRQQIWDTFIMKLQKERGETITITPDVKEYIRGAEVKAARLNGREIRNAFQTAVSMAEYYAEKDEDGRTLLKDDHLRAVLELSKDFNDYIRNVHKGDDN</sequence>
<dbReference type="CDD" id="cd19481">
    <property type="entry name" value="RecA-like_protease"/>
    <property type="match status" value="1"/>
</dbReference>
<proteinExistence type="predicted"/>
<reference evidence="2 3" key="1">
    <citation type="submission" date="2019-06" db="EMBL/GenBank/DDBJ databases">
        <authorList>
            <person name="Broberg M."/>
        </authorList>
    </citation>
    <scope>NUCLEOTIDE SEQUENCE [LARGE SCALE GENOMIC DNA]</scope>
</reference>